<comment type="cofactor">
    <cofactor evidence="1">
        <name>Mo-bis(molybdopterin guanine dinucleotide)</name>
        <dbReference type="ChEBI" id="CHEBI:60539"/>
    </cofactor>
</comment>
<dbReference type="PANTHER" id="PTHR43105:SF9">
    <property type="entry name" value="NADPH-FE(3+) OXIDOREDUCTASE SUBUNIT ALPHA"/>
    <property type="match status" value="1"/>
</dbReference>
<evidence type="ECO:0000256" key="11">
    <source>
        <dbReference type="ARBA" id="ARBA00023004"/>
    </source>
</evidence>
<evidence type="ECO:0000256" key="7">
    <source>
        <dbReference type="ARBA" id="ARBA00022729"/>
    </source>
</evidence>
<reference evidence="18 19" key="1">
    <citation type="submission" date="2018-06" db="EMBL/GenBank/DDBJ databases">
        <title>Azoarcus communis strain SWub3 genome.</title>
        <authorList>
            <person name="Zorraquino Salvo V."/>
            <person name="Toubiana D."/>
            <person name="Blumwald E."/>
        </authorList>
    </citation>
    <scope>NUCLEOTIDE SEQUENCE [LARGE SCALE GENOMIC DNA]</scope>
    <source>
        <strain evidence="18 19">SWub3</strain>
    </source>
</reference>
<evidence type="ECO:0000256" key="3">
    <source>
        <dbReference type="ARBA" id="ARBA00008747"/>
    </source>
</evidence>
<dbReference type="GO" id="GO:0043546">
    <property type="term" value="F:molybdopterin cofactor binding"/>
    <property type="evidence" value="ECO:0007669"/>
    <property type="project" value="InterPro"/>
</dbReference>
<dbReference type="Gene3D" id="3.40.50.740">
    <property type="match status" value="1"/>
</dbReference>
<evidence type="ECO:0000256" key="12">
    <source>
        <dbReference type="ARBA" id="ARBA00023014"/>
    </source>
</evidence>
<dbReference type="Gene3D" id="2.40.40.20">
    <property type="match status" value="1"/>
</dbReference>
<dbReference type="Pfam" id="PF01568">
    <property type="entry name" value="Molydop_binding"/>
    <property type="match status" value="1"/>
</dbReference>
<name>A0A323UZM2_9RHOO</name>
<keyword evidence="9" id="KW-0249">Electron transport</keyword>
<evidence type="ECO:0000256" key="10">
    <source>
        <dbReference type="ARBA" id="ARBA00023002"/>
    </source>
</evidence>
<dbReference type="InterPro" id="IPR009010">
    <property type="entry name" value="Asp_de-COase-like_dom_sf"/>
</dbReference>
<keyword evidence="13" id="KW-0534">Nitrate assimilation</keyword>
<dbReference type="EC" id="1.9.6.1" evidence="16"/>
<dbReference type="PROSITE" id="PS51669">
    <property type="entry name" value="4FE4S_MOW_BIS_MGD"/>
    <property type="match status" value="1"/>
</dbReference>
<dbReference type="InterPro" id="IPR041957">
    <property type="entry name" value="CT_Nitrate-R-NapA-like"/>
</dbReference>
<keyword evidence="19" id="KW-1185">Reference proteome</keyword>
<keyword evidence="10" id="KW-0560">Oxidoreductase</keyword>
<keyword evidence="8" id="KW-0574">Periplasm</keyword>
<dbReference type="InterPro" id="IPR007419">
    <property type="entry name" value="BFD-like_2Fe2S-bd_dom"/>
</dbReference>
<dbReference type="AlphaFoldDB" id="A0A323UZM2"/>
<evidence type="ECO:0000256" key="15">
    <source>
        <dbReference type="ARBA" id="ARBA00055000"/>
    </source>
</evidence>
<keyword evidence="12" id="KW-0411">Iron-sulfur</keyword>
<organism evidence="18 19">
    <name type="scientific">Parazoarcus communis SWub3 = DSM 12120</name>
    <dbReference type="NCBI Taxonomy" id="1121029"/>
    <lineage>
        <taxon>Bacteria</taxon>
        <taxon>Pseudomonadati</taxon>
        <taxon>Pseudomonadota</taxon>
        <taxon>Betaproteobacteria</taxon>
        <taxon>Rhodocyclales</taxon>
        <taxon>Zoogloeaceae</taxon>
        <taxon>Parazoarcus</taxon>
    </lineage>
</organism>
<dbReference type="Proteomes" id="UP000248259">
    <property type="component" value="Unassembled WGS sequence"/>
</dbReference>
<keyword evidence="6" id="KW-0479">Metal-binding</keyword>
<dbReference type="Gene3D" id="1.10.10.1100">
    <property type="entry name" value="BFD-like [2Fe-2S]-binding domain"/>
    <property type="match status" value="1"/>
</dbReference>
<dbReference type="InterPro" id="IPR027467">
    <property type="entry name" value="MopterinOxRdtase_cofactor_BS"/>
</dbReference>
<keyword evidence="11" id="KW-0408">Iron</keyword>
<comment type="cofactor">
    <cofactor evidence="2">
        <name>[4Fe-4S] cluster</name>
        <dbReference type="ChEBI" id="CHEBI:49883"/>
    </cofactor>
</comment>
<protein>
    <recommendedName>
        <fullName evidence="16">nitrate reductase (cytochrome)</fullName>
        <ecNumber evidence="16">1.9.6.1</ecNumber>
    </recommendedName>
</protein>
<keyword evidence="5" id="KW-0500">Molybdenum</keyword>
<feature type="domain" description="4Fe-4S Mo/W bis-MGD-type" evidence="17">
    <location>
        <begin position="15"/>
        <end position="71"/>
    </location>
</feature>
<evidence type="ECO:0000256" key="4">
    <source>
        <dbReference type="ARBA" id="ARBA00022485"/>
    </source>
</evidence>
<dbReference type="InterPro" id="IPR050123">
    <property type="entry name" value="Prok_molybdopt-oxidoreductase"/>
</dbReference>
<evidence type="ECO:0000256" key="5">
    <source>
        <dbReference type="ARBA" id="ARBA00022505"/>
    </source>
</evidence>
<gene>
    <name evidence="18" type="ORF">DNK49_04760</name>
</gene>
<dbReference type="Gene3D" id="3.40.228.10">
    <property type="entry name" value="Dimethylsulfoxide Reductase, domain 2"/>
    <property type="match status" value="1"/>
</dbReference>
<dbReference type="InterPro" id="IPR006655">
    <property type="entry name" value="Mopterin_OxRdtase_prok_CS"/>
</dbReference>
<dbReference type="GO" id="GO:0046872">
    <property type="term" value="F:metal ion binding"/>
    <property type="evidence" value="ECO:0007669"/>
    <property type="project" value="UniProtKB-KW"/>
</dbReference>
<dbReference type="SUPFAM" id="SSF53706">
    <property type="entry name" value="Formate dehydrogenase/DMSO reductase, domains 1-3"/>
    <property type="match status" value="1"/>
</dbReference>
<comment type="catalytic activity">
    <reaction evidence="14">
        <text>2 Fe(II)-[cytochrome] + nitrate + 2 H(+) = 2 Fe(III)-[cytochrome] + nitrite + H2O</text>
        <dbReference type="Rhea" id="RHEA:12909"/>
        <dbReference type="Rhea" id="RHEA-COMP:11777"/>
        <dbReference type="Rhea" id="RHEA-COMP:11778"/>
        <dbReference type="ChEBI" id="CHEBI:15377"/>
        <dbReference type="ChEBI" id="CHEBI:15378"/>
        <dbReference type="ChEBI" id="CHEBI:16301"/>
        <dbReference type="ChEBI" id="CHEBI:17632"/>
        <dbReference type="ChEBI" id="CHEBI:29033"/>
        <dbReference type="ChEBI" id="CHEBI:29034"/>
        <dbReference type="EC" id="1.9.6.1"/>
    </reaction>
</comment>
<dbReference type="SMART" id="SM00926">
    <property type="entry name" value="Molybdop_Fe4S4"/>
    <property type="match status" value="1"/>
</dbReference>
<dbReference type="EMBL" id="QKOE01000002">
    <property type="protein sequence ID" value="PZA17965.1"/>
    <property type="molecule type" value="Genomic_DNA"/>
</dbReference>
<dbReference type="Pfam" id="PF04324">
    <property type="entry name" value="Fer2_BFD"/>
    <property type="match status" value="1"/>
</dbReference>
<keyword evidence="9" id="KW-0813">Transport</keyword>
<dbReference type="GO" id="GO:0042128">
    <property type="term" value="P:nitrate assimilation"/>
    <property type="evidence" value="ECO:0007669"/>
    <property type="project" value="UniProtKB-KW"/>
</dbReference>
<comment type="similarity">
    <text evidence="3">Belongs to the prokaryotic molybdopterin-containing oxidoreductase family. NasA/NapA/NarB subfamily.</text>
</comment>
<dbReference type="FunFam" id="2.40.40.20:FF:000005">
    <property type="entry name" value="Periplasmic nitrate reductase"/>
    <property type="match status" value="1"/>
</dbReference>
<evidence type="ECO:0000256" key="14">
    <source>
        <dbReference type="ARBA" id="ARBA00052176"/>
    </source>
</evidence>
<dbReference type="CDD" id="cd02791">
    <property type="entry name" value="MopB_CT_Nitrate-R-NapA-like"/>
    <property type="match status" value="1"/>
</dbReference>
<dbReference type="RefSeq" id="WP_110523308.1">
    <property type="nucleotide sequence ID" value="NZ_QKOE01000002.1"/>
</dbReference>
<evidence type="ECO:0000313" key="19">
    <source>
        <dbReference type="Proteomes" id="UP000248259"/>
    </source>
</evidence>
<dbReference type="GO" id="GO:0016020">
    <property type="term" value="C:membrane"/>
    <property type="evidence" value="ECO:0007669"/>
    <property type="project" value="TreeGrafter"/>
</dbReference>
<evidence type="ECO:0000256" key="16">
    <source>
        <dbReference type="ARBA" id="ARBA00067026"/>
    </source>
</evidence>
<dbReference type="OrthoDB" id="9810782at2"/>
<comment type="function">
    <text evidence="15">Catalytic subunit of the periplasmic nitrate reductase complex NapAB. Receives electrons from NapB and catalyzes the reduction of nitrate to nitrite.</text>
</comment>
<evidence type="ECO:0000256" key="8">
    <source>
        <dbReference type="ARBA" id="ARBA00022764"/>
    </source>
</evidence>
<evidence type="ECO:0000313" key="18">
    <source>
        <dbReference type="EMBL" id="PZA17965.1"/>
    </source>
</evidence>
<dbReference type="PROSITE" id="PS00490">
    <property type="entry name" value="MOLYBDOPTERIN_PROK_2"/>
    <property type="match status" value="1"/>
</dbReference>
<dbReference type="InterPro" id="IPR006963">
    <property type="entry name" value="Mopterin_OxRdtase_4Fe-4S_dom"/>
</dbReference>
<evidence type="ECO:0000256" key="9">
    <source>
        <dbReference type="ARBA" id="ARBA00022982"/>
    </source>
</evidence>
<dbReference type="InterPro" id="IPR006657">
    <property type="entry name" value="MoPterin_dinucl-bd_dom"/>
</dbReference>
<dbReference type="SUPFAM" id="SSF50692">
    <property type="entry name" value="ADC-like"/>
    <property type="match status" value="1"/>
</dbReference>
<dbReference type="Pfam" id="PF04879">
    <property type="entry name" value="Molybdop_Fe4S4"/>
    <property type="match status" value="1"/>
</dbReference>
<evidence type="ECO:0000256" key="13">
    <source>
        <dbReference type="ARBA" id="ARBA00023063"/>
    </source>
</evidence>
<evidence type="ECO:0000259" key="17">
    <source>
        <dbReference type="PROSITE" id="PS51669"/>
    </source>
</evidence>
<dbReference type="InterPro" id="IPR006656">
    <property type="entry name" value="Mopterin_OxRdtase"/>
</dbReference>
<evidence type="ECO:0000256" key="1">
    <source>
        <dbReference type="ARBA" id="ARBA00001942"/>
    </source>
</evidence>
<dbReference type="Gene3D" id="2.20.25.90">
    <property type="entry name" value="ADC-like domains"/>
    <property type="match status" value="1"/>
</dbReference>
<keyword evidence="4" id="KW-0004">4Fe-4S</keyword>
<dbReference type="Pfam" id="PF00384">
    <property type="entry name" value="Molybdopterin"/>
    <property type="match status" value="1"/>
</dbReference>
<dbReference type="GO" id="GO:0045333">
    <property type="term" value="P:cellular respiration"/>
    <property type="evidence" value="ECO:0007669"/>
    <property type="project" value="UniProtKB-ARBA"/>
</dbReference>
<comment type="caution">
    <text evidence="18">The sequence shown here is derived from an EMBL/GenBank/DDBJ whole genome shotgun (WGS) entry which is preliminary data.</text>
</comment>
<evidence type="ECO:0000256" key="6">
    <source>
        <dbReference type="ARBA" id="ARBA00022723"/>
    </source>
</evidence>
<dbReference type="PANTHER" id="PTHR43105">
    <property type="entry name" value="RESPIRATORY NITRATE REDUCTASE"/>
    <property type="match status" value="1"/>
</dbReference>
<evidence type="ECO:0000256" key="2">
    <source>
        <dbReference type="ARBA" id="ARBA00001966"/>
    </source>
</evidence>
<proteinExistence type="inferred from homology"/>
<keyword evidence="7" id="KW-0732">Signal</keyword>
<dbReference type="PROSITE" id="PS00551">
    <property type="entry name" value="MOLYBDOPTERIN_PROK_1"/>
    <property type="match status" value="1"/>
</dbReference>
<dbReference type="InterPro" id="IPR041854">
    <property type="entry name" value="BFD-like_2Fe2S-bd_dom_sf"/>
</dbReference>
<dbReference type="GO" id="GO:1990204">
    <property type="term" value="C:oxidoreductase complex"/>
    <property type="evidence" value="ECO:0007669"/>
    <property type="project" value="UniProtKB-ARBA"/>
</dbReference>
<dbReference type="GO" id="GO:0051539">
    <property type="term" value="F:4 iron, 4 sulfur cluster binding"/>
    <property type="evidence" value="ECO:0007669"/>
    <property type="project" value="UniProtKB-KW"/>
</dbReference>
<dbReference type="GO" id="GO:0050140">
    <property type="term" value="F:nitrate reductase (cytochrome) activity"/>
    <property type="evidence" value="ECO:0007669"/>
    <property type="project" value="UniProtKB-EC"/>
</dbReference>
<accession>A0A323UZM2</accession>
<sequence>MAESPLLRSTQLSSAQTTRSTCPYCGVGCGVLIEHDGKHITGVRGDPEHPANFGKLCIKGTTLHHTADPALLSARAQYPALRPTRDAAPQRVSWDVALDTAAARFADIISRHGPDAVAFYFAGQLLTEDYYVFNKLAKGLIGTNNFDTNSRLCMSSAVVGYKLSFGMDSVPCNYEDIDHADCLFITGANPAFAHPILFRRVEAARERRPGQKIIVVDPRRTDTSELADLHLAILPGTDVALYNGMLHLALKKGWVREDYIAAHTEGFDAMREIVRDYPPAHVAERCGIREQDLEQAAEWFATSPATLSMYCQGLNQSTQGAHKNAALINLHLATAQLGRPGAGPLSLTGQPNAMGGREVGGLSNLLPGHREVANPEHRAEVARLWGVPSLPATPGKSAVELFQALADGSVKAVWIGCTNPAQSMPDLGLIDAALKRAEFVVLQDAYRHTETAAYADLILPATTWGEKDGTVTNSERRISRVRTAVPPPGEARHDWAIGVAFAHRLGHRLGREDVDALFAYDRPETIWNEHRETTRGRDLDITGLSYPLLEAAPRQWPCPEGYSEGLPRLYSDGRFPTPSGRARFVATTWQNTAEQTNARYPLQLNTGRLRDQWHGMSRTGTVARLYSHESEPLLHIHPQDLASRQLHDGDWLQVHNPRGKVVVRARASTTVPPGQVFLPMHWGANAMAGLGINALTTAAFDPLSKQPELKHAAVQVEALAGSTELFCLRRAEDGGGQALLQALRPLLRRLDAASLTLAGRDQTVVVLRARLNAPDPALLADIDAMLDLGQDDEHLLSYDDARHQVSKRARIENGQLTAVRLCGEARAANWLQALAESGTDITPLRRFLFAPLNHAPAGLSAATKVVCNCYNVSETTIRKAFAAGESLTDLQQRTGCGTGCGSCMPELRRLGSHTPVEAMSL</sequence>
<dbReference type="CDD" id="cd02754">
    <property type="entry name" value="MopB_Nitrate-R-NapA-like"/>
    <property type="match status" value="1"/>
</dbReference>